<feature type="transmembrane region" description="Helical" evidence="3">
    <location>
        <begin position="287"/>
        <end position="310"/>
    </location>
</feature>
<feature type="transmembrane region" description="Helical" evidence="3">
    <location>
        <begin position="81"/>
        <end position="98"/>
    </location>
</feature>
<proteinExistence type="inferred from homology"/>
<keyword evidence="6" id="KW-1185">Reference proteome</keyword>
<dbReference type="Proteomes" id="UP001338137">
    <property type="component" value="Unassembled WGS sequence"/>
</dbReference>
<keyword evidence="3" id="KW-0812">Transmembrane</keyword>
<feature type="transmembrane region" description="Helical" evidence="3">
    <location>
        <begin position="198"/>
        <end position="217"/>
    </location>
</feature>
<evidence type="ECO:0000256" key="1">
    <source>
        <dbReference type="ARBA" id="ARBA00004370"/>
    </source>
</evidence>
<feature type="transmembrane region" description="Helical" evidence="3">
    <location>
        <begin position="38"/>
        <end position="61"/>
    </location>
</feature>
<dbReference type="GO" id="GO:0016746">
    <property type="term" value="F:acyltransferase activity"/>
    <property type="evidence" value="ECO:0007669"/>
    <property type="project" value="UniProtKB-KW"/>
</dbReference>
<sequence>MRRYYPGITIFKLVGCLLVLFSHLMFNRYMGTIANPQLRFLALPLGAIVPCFYAVAGFLAYKGWTNASDSRTYMRRNILRILYMYIPFCLLFMGQYIIPELIHGGLNVGNFILQAKILSAAVVLNGPSVQLWFIPPLLFSMFVCYWLIKRSGIRAALILGILGFLLSLLLTGSLRAVLGTSLNELLSGIPMLDYFKLFIYRYLGLGFPFVLTGIVIAKYEEKFFRARVWPMIMMAAVISALEIIYLLQFTAWSAEYKITIGIIPNTVLLFYWILHVKSQAIQKYHKFINLFSVVTFCGHILLMQMNLILLNWDVAELSGQQNVVYVTLTFVECLIASLLLYKWSSAFALNPLYMYGKRKEGHSDQSI</sequence>
<organism evidence="5 6">
    <name type="scientific">Paenibacillus alba</name>
    <dbReference type="NCBI Taxonomy" id="1197127"/>
    <lineage>
        <taxon>Bacteria</taxon>
        <taxon>Bacillati</taxon>
        <taxon>Bacillota</taxon>
        <taxon>Bacilli</taxon>
        <taxon>Bacillales</taxon>
        <taxon>Paenibacillaceae</taxon>
        <taxon>Paenibacillus</taxon>
    </lineage>
</organism>
<feature type="transmembrane region" description="Helical" evidence="3">
    <location>
        <begin position="322"/>
        <end position="341"/>
    </location>
</feature>
<name>A0ABU6G1H5_9BACL</name>
<feature type="transmembrane region" description="Helical" evidence="3">
    <location>
        <begin position="129"/>
        <end position="148"/>
    </location>
</feature>
<evidence type="ECO:0000259" key="4">
    <source>
        <dbReference type="Pfam" id="PF01757"/>
    </source>
</evidence>
<feature type="transmembrane region" description="Helical" evidence="3">
    <location>
        <begin position="229"/>
        <end position="252"/>
    </location>
</feature>
<dbReference type="Pfam" id="PF01757">
    <property type="entry name" value="Acyl_transf_3"/>
    <property type="match status" value="1"/>
</dbReference>
<protein>
    <submittedName>
        <fullName evidence="5">Acyltransferase family protein</fullName>
    </submittedName>
</protein>
<feature type="transmembrane region" description="Helical" evidence="3">
    <location>
        <begin position="258"/>
        <end position="275"/>
    </location>
</feature>
<keyword evidence="3" id="KW-0472">Membrane</keyword>
<dbReference type="InterPro" id="IPR002656">
    <property type="entry name" value="Acyl_transf_3_dom"/>
</dbReference>
<feature type="transmembrane region" description="Helical" evidence="3">
    <location>
        <begin position="155"/>
        <end position="178"/>
    </location>
</feature>
<dbReference type="RefSeq" id="WP_326072311.1">
    <property type="nucleotide sequence ID" value="NZ_JARLKY010000026.1"/>
</dbReference>
<keyword evidence="5" id="KW-0012">Acyltransferase</keyword>
<evidence type="ECO:0000313" key="5">
    <source>
        <dbReference type="EMBL" id="MEC0228023.1"/>
    </source>
</evidence>
<evidence type="ECO:0000256" key="2">
    <source>
        <dbReference type="ARBA" id="ARBA00007400"/>
    </source>
</evidence>
<feature type="transmembrane region" description="Helical" evidence="3">
    <location>
        <begin position="7"/>
        <end position="26"/>
    </location>
</feature>
<comment type="similarity">
    <text evidence="2">Belongs to the acyltransferase 3 family.</text>
</comment>
<feature type="domain" description="Acyltransferase 3" evidence="4">
    <location>
        <begin position="7"/>
        <end position="341"/>
    </location>
</feature>
<comment type="subcellular location">
    <subcellularLocation>
        <location evidence="1">Membrane</location>
    </subcellularLocation>
</comment>
<accession>A0ABU6G1H5</accession>
<keyword evidence="3" id="KW-1133">Transmembrane helix</keyword>
<evidence type="ECO:0000256" key="3">
    <source>
        <dbReference type="SAM" id="Phobius"/>
    </source>
</evidence>
<dbReference type="EMBL" id="JARLKY010000026">
    <property type="protein sequence ID" value="MEC0228023.1"/>
    <property type="molecule type" value="Genomic_DNA"/>
</dbReference>
<gene>
    <name evidence="5" type="ORF">P4I72_12905</name>
</gene>
<keyword evidence="5" id="KW-0808">Transferase</keyword>
<comment type="caution">
    <text evidence="5">The sequence shown here is derived from an EMBL/GenBank/DDBJ whole genome shotgun (WGS) entry which is preliminary data.</text>
</comment>
<evidence type="ECO:0000313" key="6">
    <source>
        <dbReference type="Proteomes" id="UP001338137"/>
    </source>
</evidence>
<reference evidence="5 6" key="1">
    <citation type="submission" date="2023-03" db="EMBL/GenBank/DDBJ databases">
        <title>Bacillus Genome Sequencing.</title>
        <authorList>
            <person name="Dunlap C."/>
        </authorList>
    </citation>
    <scope>NUCLEOTIDE SEQUENCE [LARGE SCALE GENOMIC DNA]</scope>
    <source>
        <strain evidence="5 6">BD-533</strain>
    </source>
</reference>